<accession>A0A7R9EHU3</accession>
<proteinExistence type="predicted"/>
<gene>
    <name evidence="2" type="ORF">TMSB3V08_LOCUS9915</name>
</gene>
<feature type="region of interest" description="Disordered" evidence="1">
    <location>
        <begin position="66"/>
        <end position="92"/>
    </location>
</feature>
<name>A0A7R9EHU3_9NEOP</name>
<dbReference type="EMBL" id="OB796240">
    <property type="protein sequence ID" value="CAD7433234.1"/>
    <property type="molecule type" value="Genomic_DNA"/>
</dbReference>
<evidence type="ECO:0000313" key="2">
    <source>
        <dbReference type="EMBL" id="CAD7433234.1"/>
    </source>
</evidence>
<feature type="compositionally biased region" description="Low complexity" evidence="1">
    <location>
        <begin position="77"/>
        <end position="92"/>
    </location>
</feature>
<reference evidence="2" key="1">
    <citation type="submission" date="2020-11" db="EMBL/GenBank/DDBJ databases">
        <authorList>
            <person name="Tran Van P."/>
        </authorList>
    </citation>
    <scope>NUCLEOTIDE SEQUENCE</scope>
</reference>
<protein>
    <submittedName>
        <fullName evidence="2">Uncharacterized protein</fullName>
    </submittedName>
</protein>
<organism evidence="2">
    <name type="scientific">Timema monikensis</name>
    <dbReference type="NCBI Taxonomy" id="170555"/>
    <lineage>
        <taxon>Eukaryota</taxon>
        <taxon>Metazoa</taxon>
        <taxon>Ecdysozoa</taxon>
        <taxon>Arthropoda</taxon>
        <taxon>Hexapoda</taxon>
        <taxon>Insecta</taxon>
        <taxon>Pterygota</taxon>
        <taxon>Neoptera</taxon>
        <taxon>Polyneoptera</taxon>
        <taxon>Phasmatodea</taxon>
        <taxon>Timematodea</taxon>
        <taxon>Timematoidea</taxon>
        <taxon>Timematidae</taxon>
        <taxon>Timema</taxon>
    </lineage>
</organism>
<dbReference type="AlphaFoldDB" id="A0A7R9EHU3"/>
<evidence type="ECO:0000256" key="1">
    <source>
        <dbReference type="SAM" id="MobiDB-lite"/>
    </source>
</evidence>
<sequence length="92" mass="9677">MGQACSNHVTFGHLRDDVLSMPIPPSSGSTADMPEKLPTLQATLQMFDVPLLFTGGQSSWLQIQGSRVQSLERPDISESSVSGTGSNSASLG</sequence>